<dbReference type="Pfam" id="PF13977">
    <property type="entry name" value="TetR_C_6"/>
    <property type="match status" value="1"/>
</dbReference>
<reference evidence="6" key="1">
    <citation type="submission" date="2020-05" db="EMBL/GenBank/DDBJ databases">
        <authorList>
            <person name="Chiriac C."/>
            <person name="Salcher M."/>
            <person name="Ghai R."/>
            <person name="Kavagutti S V."/>
        </authorList>
    </citation>
    <scope>NUCLEOTIDE SEQUENCE</scope>
</reference>
<keyword evidence="2" id="KW-0805">Transcription regulation</keyword>
<dbReference type="GO" id="GO:0000976">
    <property type="term" value="F:transcription cis-regulatory region binding"/>
    <property type="evidence" value="ECO:0007669"/>
    <property type="project" value="TreeGrafter"/>
</dbReference>
<dbReference type="SUPFAM" id="SSF46689">
    <property type="entry name" value="Homeodomain-like"/>
    <property type="match status" value="1"/>
</dbReference>
<dbReference type="EMBL" id="CAEZSR010000245">
    <property type="protein sequence ID" value="CAB4592859.1"/>
    <property type="molecule type" value="Genomic_DNA"/>
</dbReference>
<protein>
    <submittedName>
        <fullName evidence="6">Unannotated protein</fullName>
    </submittedName>
</protein>
<dbReference type="InterPro" id="IPR036271">
    <property type="entry name" value="Tet_transcr_reg_TetR-rel_C_sf"/>
</dbReference>
<gene>
    <name evidence="6" type="ORF">UFOPK1493_03838</name>
</gene>
<keyword evidence="1" id="KW-0678">Repressor</keyword>
<dbReference type="GO" id="GO:0003700">
    <property type="term" value="F:DNA-binding transcription factor activity"/>
    <property type="evidence" value="ECO:0007669"/>
    <property type="project" value="TreeGrafter"/>
</dbReference>
<keyword evidence="4" id="KW-0804">Transcription</keyword>
<evidence type="ECO:0000256" key="4">
    <source>
        <dbReference type="ARBA" id="ARBA00023163"/>
    </source>
</evidence>
<dbReference type="InterPro" id="IPR001647">
    <property type="entry name" value="HTH_TetR"/>
</dbReference>
<evidence type="ECO:0000259" key="5">
    <source>
        <dbReference type="PROSITE" id="PS50977"/>
    </source>
</evidence>
<dbReference type="InterPro" id="IPR039538">
    <property type="entry name" value="BetI_C"/>
</dbReference>
<organism evidence="6">
    <name type="scientific">freshwater metagenome</name>
    <dbReference type="NCBI Taxonomy" id="449393"/>
    <lineage>
        <taxon>unclassified sequences</taxon>
        <taxon>metagenomes</taxon>
        <taxon>ecological metagenomes</taxon>
    </lineage>
</organism>
<dbReference type="Pfam" id="PF00440">
    <property type="entry name" value="TetR_N"/>
    <property type="match status" value="1"/>
</dbReference>
<sequence length="200" mass="21852">MHPEARRAAILDAAVAEISERGFARTTSRHVAARAGVTHGLLHHYFPDHDSLLAAAFEKVALEEIDEVNAALAADLDPLTQLREVTQPYGPGGGQEAYRFWLEAFAEAYHSAQLRETSQRLSRAWHELVVGIIQRGVAAGVFRCEHPHETAWMVVALSDAFALQCQIGSALAPHEMNEVLSRLTERELGLPAGSLSDEPA</sequence>
<dbReference type="PRINTS" id="PR00455">
    <property type="entry name" value="HTHTETR"/>
</dbReference>
<dbReference type="AlphaFoldDB" id="A0A6J6FYQ4"/>
<evidence type="ECO:0000313" key="6">
    <source>
        <dbReference type="EMBL" id="CAB4592859.1"/>
    </source>
</evidence>
<evidence type="ECO:0000256" key="3">
    <source>
        <dbReference type="ARBA" id="ARBA00023125"/>
    </source>
</evidence>
<evidence type="ECO:0000256" key="1">
    <source>
        <dbReference type="ARBA" id="ARBA00022491"/>
    </source>
</evidence>
<evidence type="ECO:0000256" key="2">
    <source>
        <dbReference type="ARBA" id="ARBA00023015"/>
    </source>
</evidence>
<name>A0A6J6FYQ4_9ZZZZ</name>
<dbReference type="Gene3D" id="1.10.357.10">
    <property type="entry name" value="Tetracycline Repressor, domain 2"/>
    <property type="match status" value="1"/>
</dbReference>
<dbReference type="InterPro" id="IPR009057">
    <property type="entry name" value="Homeodomain-like_sf"/>
</dbReference>
<feature type="domain" description="HTH tetR-type" evidence="5">
    <location>
        <begin position="4"/>
        <end position="64"/>
    </location>
</feature>
<dbReference type="PANTHER" id="PTHR30055:SF234">
    <property type="entry name" value="HTH-TYPE TRANSCRIPTIONAL REGULATOR BETI"/>
    <property type="match status" value="1"/>
</dbReference>
<dbReference type="PANTHER" id="PTHR30055">
    <property type="entry name" value="HTH-TYPE TRANSCRIPTIONAL REGULATOR RUTR"/>
    <property type="match status" value="1"/>
</dbReference>
<dbReference type="PROSITE" id="PS50977">
    <property type="entry name" value="HTH_TETR_2"/>
    <property type="match status" value="1"/>
</dbReference>
<dbReference type="InterPro" id="IPR050109">
    <property type="entry name" value="HTH-type_TetR-like_transc_reg"/>
</dbReference>
<dbReference type="SUPFAM" id="SSF48498">
    <property type="entry name" value="Tetracyclin repressor-like, C-terminal domain"/>
    <property type="match status" value="1"/>
</dbReference>
<keyword evidence="3" id="KW-0238">DNA-binding</keyword>
<proteinExistence type="predicted"/>
<accession>A0A6J6FYQ4</accession>